<proteinExistence type="inferred from homology"/>
<keyword evidence="4 8" id="KW-0479">Metal-binding</keyword>
<comment type="subunit">
    <text evidence="2 8">Homodimer.</text>
</comment>
<evidence type="ECO:0000256" key="3">
    <source>
        <dbReference type="ARBA" id="ARBA00022694"/>
    </source>
</evidence>
<dbReference type="CDD" id="cd01285">
    <property type="entry name" value="nucleoside_deaminase"/>
    <property type="match status" value="1"/>
</dbReference>
<evidence type="ECO:0000256" key="8">
    <source>
        <dbReference type="HAMAP-Rule" id="MF_00972"/>
    </source>
</evidence>
<dbReference type="EMBL" id="JARYZI010000010">
    <property type="protein sequence ID" value="MDH8679190.1"/>
    <property type="molecule type" value="Genomic_DNA"/>
</dbReference>
<dbReference type="Proteomes" id="UP001158045">
    <property type="component" value="Unassembled WGS sequence"/>
</dbReference>
<evidence type="ECO:0000256" key="1">
    <source>
        <dbReference type="ARBA" id="ARBA00010669"/>
    </source>
</evidence>
<evidence type="ECO:0000256" key="6">
    <source>
        <dbReference type="ARBA" id="ARBA00022833"/>
    </source>
</evidence>
<feature type="binding site" evidence="8">
    <location>
        <position position="86"/>
    </location>
    <ligand>
        <name>Zn(2+)</name>
        <dbReference type="ChEBI" id="CHEBI:29105"/>
        <note>catalytic</note>
    </ligand>
</feature>
<dbReference type="PANTHER" id="PTHR11079">
    <property type="entry name" value="CYTOSINE DEAMINASE FAMILY MEMBER"/>
    <property type="match status" value="1"/>
</dbReference>
<keyword evidence="3 8" id="KW-0819">tRNA processing</keyword>
<dbReference type="EC" id="3.5.4.33" evidence="8"/>
<evidence type="ECO:0000259" key="9">
    <source>
        <dbReference type="PROSITE" id="PS51747"/>
    </source>
</evidence>
<dbReference type="PROSITE" id="PS00903">
    <property type="entry name" value="CYT_DCMP_DEAMINASES_1"/>
    <property type="match status" value="1"/>
</dbReference>
<accession>A0ABT6NFI4</accession>
<dbReference type="InterPro" id="IPR028883">
    <property type="entry name" value="tRNA_aden_deaminase"/>
</dbReference>
<feature type="domain" description="CMP/dCMP-type deaminase" evidence="9">
    <location>
        <begin position="2"/>
        <end position="113"/>
    </location>
</feature>
<dbReference type="PANTHER" id="PTHR11079:SF202">
    <property type="entry name" value="TRNA-SPECIFIC ADENOSINE DEAMINASE"/>
    <property type="match status" value="1"/>
</dbReference>
<evidence type="ECO:0000256" key="4">
    <source>
        <dbReference type="ARBA" id="ARBA00022723"/>
    </source>
</evidence>
<name>A0ABT6NFI4_9FIRM</name>
<comment type="catalytic activity">
    <reaction evidence="7 8">
        <text>adenosine(34) in tRNA + H2O + H(+) = inosine(34) in tRNA + NH4(+)</text>
        <dbReference type="Rhea" id="RHEA:43168"/>
        <dbReference type="Rhea" id="RHEA-COMP:10373"/>
        <dbReference type="Rhea" id="RHEA-COMP:10374"/>
        <dbReference type="ChEBI" id="CHEBI:15377"/>
        <dbReference type="ChEBI" id="CHEBI:15378"/>
        <dbReference type="ChEBI" id="CHEBI:28938"/>
        <dbReference type="ChEBI" id="CHEBI:74411"/>
        <dbReference type="ChEBI" id="CHEBI:82852"/>
        <dbReference type="EC" id="3.5.4.33"/>
    </reaction>
</comment>
<dbReference type="Gene3D" id="3.40.140.10">
    <property type="entry name" value="Cytidine Deaminase, domain 2"/>
    <property type="match status" value="1"/>
</dbReference>
<feature type="binding site" evidence="8">
    <location>
        <position position="83"/>
    </location>
    <ligand>
        <name>Zn(2+)</name>
        <dbReference type="ChEBI" id="CHEBI:29105"/>
        <note>catalytic</note>
    </ligand>
</feature>
<keyword evidence="11" id="KW-1185">Reference proteome</keyword>
<keyword evidence="6 8" id="KW-0862">Zinc</keyword>
<reference evidence="10 11" key="1">
    <citation type="submission" date="2023-04" db="EMBL/GenBank/DDBJ databases">
        <title>Fusibacter bizertensis strain WBS, isolated from littoral bottom sediments of the Arctic seas - biochemical and genomic analysis.</title>
        <authorList>
            <person name="Brioukhanov A.L."/>
        </authorList>
    </citation>
    <scope>NUCLEOTIDE SEQUENCE [LARGE SCALE GENOMIC DNA]</scope>
    <source>
        <strain evidence="10 11">WBS</strain>
    </source>
</reference>
<organism evidence="10 11">
    <name type="scientific">Fusibacter bizertensis</name>
    <dbReference type="NCBI Taxonomy" id="1488331"/>
    <lineage>
        <taxon>Bacteria</taxon>
        <taxon>Bacillati</taxon>
        <taxon>Bacillota</taxon>
        <taxon>Clostridia</taxon>
        <taxon>Eubacteriales</taxon>
        <taxon>Eubacteriales Family XII. Incertae Sedis</taxon>
        <taxon>Fusibacter</taxon>
    </lineage>
</organism>
<comment type="function">
    <text evidence="8">Catalyzes the deamination of adenosine to inosine at the wobble position 34 of tRNA(Arg2).</text>
</comment>
<dbReference type="GO" id="GO:0052717">
    <property type="term" value="F:tRNA-specific adenosine-34 deaminase activity"/>
    <property type="evidence" value="ECO:0007669"/>
    <property type="project" value="UniProtKB-EC"/>
</dbReference>
<dbReference type="InterPro" id="IPR016193">
    <property type="entry name" value="Cytidine_deaminase-like"/>
</dbReference>
<keyword evidence="5 8" id="KW-0378">Hydrolase</keyword>
<dbReference type="HAMAP" id="MF_00972">
    <property type="entry name" value="tRNA_aden_deaminase"/>
    <property type="match status" value="1"/>
</dbReference>
<dbReference type="Pfam" id="PF00383">
    <property type="entry name" value="dCMP_cyt_deam_1"/>
    <property type="match status" value="1"/>
</dbReference>
<evidence type="ECO:0000313" key="11">
    <source>
        <dbReference type="Proteomes" id="UP001158045"/>
    </source>
</evidence>
<feature type="active site" description="Proton donor" evidence="8">
    <location>
        <position position="55"/>
    </location>
</feature>
<evidence type="ECO:0000256" key="7">
    <source>
        <dbReference type="ARBA" id="ARBA00048045"/>
    </source>
</evidence>
<comment type="cofactor">
    <cofactor evidence="8">
        <name>Zn(2+)</name>
        <dbReference type="ChEBI" id="CHEBI:29105"/>
    </cofactor>
    <text evidence="8">Binds 1 zinc ion per subunit.</text>
</comment>
<sequence length="149" mass="16488">MKFHEKMMSAAIEEAKKAEIMGEVPIGAVIVKNGIIIGRGHNNRESSESSLGHAEINAIREACLKMGSWRLTGCDIYVTIEPCPMCAGAIYQSRIRTIFYGANDFKAGACGSLFNLFEQKGLNHYCNLVPGILKEEGSVIITEFFRKKR</sequence>
<dbReference type="SUPFAM" id="SSF53927">
    <property type="entry name" value="Cytidine deaminase-like"/>
    <property type="match status" value="1"/>
</dbReference>
<feature type="binding site" evidence="8">
    <location>
        <position position="53"/>
    </location>
    <ligand>
        <name>Zn(2+)</name>
        <dbReference type="ChEBI" id="CHEBI:29105"/>
        <note>catalytic</note>
    </ligand>
</feature>
<evidence type="ECO:0000256" key="2">
    <source>
        <dbReference type="ARBA" id="ARBA00011738"/>
    </source>
</evidence>
<protein>
    <recommendedName>
        <fullName evidence="8">tRNA-specific adenosine deaminase</fullName>
        <ecNumber evidence="8">3.5.4.33</ecNumber>
    </recommendedName>
</protein>
<evidence type="ECO:0000256" key="5">
    <source>
        <dbReference type="ARBA" id="ARBA00022801"/>
    </source>
</evidence>
<comment type="similarity">
    <text evidence="1">Belongs to the cytidine and deoxycytidylate deaminase family. ADAT2 subfamily.</text>
</comment>
<dbReference type="InterPro" id="IPR016192">
    <property type="entry name" value="APOBEC/CMP_deaminase_Zn-bd"/>
</dbReference>
<gene>
    <name evidence="8" type="primary">tadA</name>
    <name evidence="10" type="ORF">QE109_13610</name>
</gene>
<dbReference type="InterPro" id="IPR002125">
    <property type="entry name" value="CMP_dCMP_dom"/>
</dbReference>
<dbReference type="PROSITE" id="PS51747">
    <property type="entry name" value="CYT_DCMP_DEAMINASES_2"/>
    <property type="match status" value="1"/>
</dbReference>
<evidence type="ECO:0000313" key="10">
    <source>
        <dbReference type="EMBL" id="MDH8679190.1"/>
    </source>
</evidence>
<comment type="caution">
    <text evidence="10">The sequence shown here is derived from an EMBL/GenBank/DDBJ whole genome shotgun (WGS) entry which is preliminary data.</text>
</comment>